<dbReference type="AlphaFoldDB" id="A0A3A8E825"/>
<dbReference type="GO" id="GO:0005886">
    <property type="term" value="C:plasma membrane"/>
    <property type="evidence" value="ECO:0007669"/>
    <property type="project" value="UniProtKB-SubCell"/>
</dbReference>
<evidence type="ECO:0000313" key="7">
    <source>
        <dbReference type="EMBL" id="RKG31182.1"/>
    </source>
</evidence>
<evidence type="ECO:0000256" key="2">
    <source>
        <dbReference type="ARBA" id="ARBA00022475"/>
    </source>
</evidence>
<comment type="caution">
    <text evidence="7">The sequence shown here is derived from an EMBL/GenBank/DDBJ whole genome shotgun (WGS) entry which is preliminary data.</text>
</comment>
<dbReference type="InterPro" id="IPR005538">
    <property type="entry name" value="LrgA/CidA"/>
</dbReference>
<evidence type="ECO:0000256" key="6">
    <source>
        <dbReference type="SAM" id="Phobius"/>
    </source>
</evidence>
<dbReference type="RefSeq" id="WP_120402540.1">
    <property type="nucleotide sequence ID" value="NZ_RAXV01000017.1"/>
</dbReference>
<evidence type="ECO:0000256" key="3">
    <source>
        <dbReference type="ARBA" id="ARBA00022692"/>
    </source>
</evidence>
<dbReference type="PANTHER" id="PTHR33931">
    <property type="entry name" value="HOLIN-LIKE PROTEIN CIDA-RELATED"/>
    <property type="match status" value="1"/>
</dbReference>
<reference evidence="7 8" key="1">
    <citation type="submission" date="2018-09" db="EMBL/GenBank/DDBJ databases">
        <title>The draft genome of Acinetobacter spp. strains.</title>
        <authorList>
            <person name="Qin J."/>
            <person name="Feng Y."/>
            <person name="Zong Z."/>
        </authorList>
    </citation>
    <scope>NUCLEOTIDE SEQUENCE [LARGE SCALE GENOMIC DNA]</scope>
    <source>
        <strain evidence="7 8">WCHAc060012</strain>
    </source>
</reference>
<proteinExistence type="predicted"/>
<feature type="transmembrane region" description="Helical" evidence="6">
    <location>
        <begin position="68"/>
        <end position="87"/>
    </location>
</feature>
<keyword evidence="2" id="KW-1003">Cell membrane</keyword>
<dbReference type="Proteomes" id="UP000282388">
    <property type="component" value="Unassembled WGS sequence"/>
</dbReference>
<feature type="transmembrane region" description="Helical" evidence="6">
    <location>
        <begin position="99"/>
        <end position="121"/>
    </location>
</feature>
<feature type="transmembrane region" description="Helical" evidence="6">
    <location>
        <begin position="36"/>
        <end position="56"/>
    </location>
</feature>
<protein>
    <submittedName>
        <fullName evidence="7">CidA/LrgA family protein</fullName>
    </submittedName>
</protein>
<feature type="transmembrane region" description="Helical" evidence="6">
    <location>
        <begin position="12"/>
        <end position="30"/>
    </location>
</feature>
<keyword evidence="4 6" id="KW-1133">Transmembrane helix</keyword>
<name>A0A3A8E825_9GAMM</name>
<evidence type="ECO:0000256" key="5">
    <source>
        <dbReference type="ARBA" id="ARBA00023136"/>
    </source>
</evidence>
<comment type="subcellular location">
    <subcellularLocation>
        <location evidence="1">Cell membrane</location>
        <topology evidence="1">Multi-pass membrane protein</topology>
    </subcellularLocation>
</comment>
<evidence type="ECO:0000256" key="1">
    <source>
        <dbReference type="ARBA" id="ARBA00004651"/>
    </source>
</evidence>
<dbReference type="Pfam" id="PF03788">
    <property type="entry name" value="LrgA"/>
    <property type="match status" value="1"/>
</dbReference>
<keyword evidence="5 6" id="KW-0472">Membrane</keyword>
<keyword evidence="8" id="KW-1185">Reference proteome</keyword>
<dbReference type="EMBL" id="RAXV01000017">
    <property type="protein sequence ID" value="RKG31182.1"/>
    <property type="molecule type" value="Genomic_DNA"/>
</dbReference>
<sequence length="143" mass="15933">MFNIFNIQQYLRILLQLGLLIAIWLLGAQIQQWLNLPISGGVIGLLLVLAALLSGIMKLEWIEAGSNFILAELVLLFIPCVVGIMKYKDLFISQGWQLVLSVVLGTLFVMVITAYTVAWGFKLENAIKAKRLTAKNMQQAGEK</sequence>
<evidence type="ECO:0000256" key="4">
    <source>
        <dbReference type="ARBA" id="ARBA00022989"/>
    </source>
</evidence>
<evidence type="ECO:0000313" key="8">
    <source>
        <dbReference type="Proteomes" id="UP000282388"/>
    </source>
</evidence>
<dbReference type="PANTHER" id="PTHR33931:SF2">
    <property type="entry name" value="HOLIN-LIKE PROTEIN CIDA"/>
    <property type="match status" value="1"/>
</dbReference>
<gene>
    <name evidence="7" type="ORF">D7V32_08930</name>
</gene>
<organism evidence="7 8">
    <name type="scientific">Acinetobacter tianfuensis</name>
    <dbReference type="NCBI Taxonomy" id="2419603"/>
    <lineage>
        <taxon>Bacteria</taxon>
        <taxon>Pseudomonadati</taxon>
        <taxon>Pseudomonadota</taxon>
        <taxon>Gammaproteobacteria</taxon>
        <taxon>Moraxellales</taxon>
        <taxon>Moraxellaceae</taxon>
        <taxon>Acinetobacter</taxon>
    </lineage>
</organism>
<accession>A0A3A8E825</accession>
<keyword evidence="3 6" id="KW-0812">Transmembrane</keyword>
<dbReference type="OrthoDB" id="6712880at2"/>